<evidence type="ECO:0000256" key="1">
    <source>
        <dbReference type="SAM" id="MobiDB-lite"/>
    </source>
</evidence>
<name>A0ABR2QER8_9ROSI</name>
<dbReference type="PANTHER" id="PTHR38926:SF2">
    <property type="entry name" value="F-BOX_LRR-REPEAT PROTEIN 21-RELATED"/>
    <property type="match status" value="1"/>
</dbReference>
<organism evidence="3 4">
    <name type="scientific">Hibiscus sabdariffa</name>
    <name type="common">roselle</name>
    <dbReference type="NCBI Taxonomy" id="183260"/>
    <lineage>
        <taxon>Eukaryota</taxon>
        <taxon>Viridiplantae</taxon>
        <taxon>Streptophyta</taxon>
        <taxon>Embryophyta</taxon>
        <taxon>Tracheophyta</taxon>
        <taxon>Spermatophyta</taxon>
        <taxon>Magnoliopsida</taxon>
        <taxon>eudicotyledons</taxon>
        <taxon>Gunneridae</taxon>
        <taxon>Pentapetalae</taxon>
        <taxon>rosids</taxon>
        <taxon>malvids</taxon>
        <taxon>Malvales</taxon>
        <taxon>Malvaceae</taxon>
        <taxon>Malvoideae</taxon>
        <taxon>Hibiscus</taxon>
    </lineage>
</organism>
<feature type="domain" description="F-box" evidence="2">
    <location>
        <begin position="14"/>
        <end position="61"/>
    </location>
</feature>
<dbReference type="EMBL" id="JBBPBN010000040">
    <property type="protein sequence ID" value="KAK8999030.1"/>
    <property type="molecule type" value="Genomic_DNA"/>
</dbReference>
<dbReference type="SMART" id="SM00256">
    <property type="entry name" value="FBOX"/>
    <property type="match status" value="1"/>
</dbReference>
<dbReference type="Pfam" id="PF12937">
    <property type="entry name" value="F-box-like"/>
    <property type="match status" value="1"/>
</dbReference>
<dbReference type="SMART" id="SM00367">
    <property type="entry name" value="LRR_CC"/>
    <property type="match status" value="4"/>
</dbReference>
<dbReference type="Gene3D" id="3.80.10.10">
    <property type="entry name" value="Ribonuclease Inhibitor"/>
    <property type="match status" value="1"/>
</dbReference>
<gene>
    <name evidence="3" type="ORF">V6N11_070208</name>
</gene>
<reference evidence="3 4" key="1">
    <citation type="journal article" date="2024" name="G3 (Bethesda)">
        <title>Genome assembly of Hibiscus sabdariffa L. provides insights into metabolisms of medicinal natural products.</title>
        <authorList>
            <person name="Kim T."/>
        </authorList>
    </citation>
    <scope>NUCLEOTIDE SEQUENCE [LARGE SCALE GENOMIC DNA]</scope>
    <source>
        <strain evidence="3">TK-2024</strain>
        <tissue evidence="3">Old leaves</tissue>
    </source>
</reference>
<dbReference type="InterPro" id="IPR001810">
    <property type="entry name" value="F-box_dom"/>
</dbReference>
<dbReference type="PROSITE" id="PS50181">
    <property type="entry name" value="FBOX"/>
    <property type="match status" value="1"/>
</dbReference>
<evidence type="ECO:0000313" key="4">
    <source>
        <dbReference type="Proteomes" id="UP001396334"/>
    </source>
</evidence>
<feature type="region of interest" description="Disordered" evidence="1">
    <location>
        <begin position="311"/>
        <end position="336"/>
    </location>
</feature>
<dbReference type="SUPFAM" id="SSF52047">
    <property type="entry name" value="RNI-like"/>
    <property type="match status" value="1"/>
</dbReference>
<dbReference type="InterPro" id="IPR032675">
    <property type="entry name" value="LRR_dom_sf"/>
</dbReference>
<accession>A0ABR2QER8</accession>
<proteinExistence type="predicted"/>
<dbReference type="InterPro" id="IPR006553">
    <property type="entry name" value="Leu-rich_rpt_Cys-con_subtyp"/>
</dbReference>
<comment type="caution">
    <text evidence="3">The sequence shown here is derived from an EMBL/GenBank/DDBJ whole genome shotgun (WGS) entry which is preliminary data.</text>
</comment>
<protein>
    <recommendedName>
        <fullName evidence="2">F-box domain-containing protein</fullName>
    </recommendedName>
</protein>
<evidence type="ECO:0000313" key="3">
    <source>
        <dbReference type="EMBL" id="KAK8999030.1"/>
    </source>
</evidence>
<dbReference type="PANTHER" id="PTHR38926">
    <property type="entry name" value="F-BOX DOMAIN CONTAINING PROTEIN, EXPRESSED"/>
    <property type="match status" value="1"/>
</dbReference>
<sequence>MPRRKRKTSAAAETRNWLELPPDVTASILSRLGAIEILNSAQKVCSQWRNICKDPSMWRSIDMRNTGEREDGCIHEKMCFHAVDRSCGHLIDINIEYFGTDELLLHIAERSGHLKRLRLFSCYSISDGTFGEVALKLPFLEELEIFICSISEHALEAIGRSCPLLKSLKYNLRYCKDDVYDDEALAIAQSMPELRRLQLLGNGLTNKGLQAILDGCVRLEYLDLRQCLNVRLGKEDLEKRCMERVKTLRRPYDSTHDCEYSVRVDDTWASYSYHPFGGIQDFYYDFDFDYDFDYDLFANGYDHRFDISGASDSYEDDSSGILDTASMNSGASDSDE</sequence>
<keyword evidence="4" id="KW-1185">Reference proteome</keyword>
<dbReference type="Proteomes" id="UP001396334">
    <property type="component" value="Unassembled WGS sequence"/>
</dbReference>
<feature type="compositionally biased region" description="Polar residues" evidence="1">
    <location>
        <begin position="325"/>
        <end position="336"/>
    </location>
</feature>
<evidence type="ECO:0000259" key="2">
    <source>
        <dbReference type="PROSITE" id="PS50181"/>
    </source>
</evidence>
<dbReference type="CDD" id="cd22164">
    <property type="entry name" value="F-box_AtSKIP19-like"/>
    <property type="match status" value="1"/>
</dbReference>